<keyword evidence="4" id="KW-0808">Transferase</keyword>
<dbReference type="EMBL" id="SLWX01000017">
    <property type="protein sequence ID" value="TCO72741.1"/>
    <property type="molecule type" value="Genomic_DNA"/>
</dbReference>
<keyword evidence="1" id="KW-0812">Transmembrane</keyword>
<sequence length="380" mass="41549">MSRIPTNRGSSVRAAFFSDALPERNGTGAYYHDLLPQLAAQGVCPRIYQTDTDGQPRLLSMRMPGDRQQRLAVPPITAIQRSLRQLQPQVVIVATPGLFGLYGIWVARRRRLRLLAAFHTDFERLATMYWTPLPRLFFASVLRWANRVVCRAADCVLVNNEALLPLVRDLGARDARVIGTPLPGECLHLPAAIPDTLTRVCFAGRMAPEKNIGRIIDAAACLPEIEFLLIGDGPLRSALELRARGLANVHFTGWLSRQALISALDSCSLLLLPSEFETFGSVALEALARGRPALVSAAAGICAWDELRGGVLPLEPDRDLAQCLRDLASATPEEWRQRSSAARQAAMALNDATVASWSRILKGQDATPTDNAQDDAMVNS</sequence>
<dbReference type="PANTHER" id="PTHR45947:SF3">
    <property type="entry name" value="SULFOQUINOVOSYL TRANSFERASE SQD2"/>
    <property type="match status" value="1"/>
</dbReference>
<dbReference type="AlphaFoldDB" id="A0A4R2KG88"/>
<dbReference type="Gene3D" id="3.40.50.2000">
    <property type="entry name" value="Glycogen Phosphorylase B"/>
    <property type="match status" value="2"/>
</dbReference>
<reference evidence="4 5" key="1">
    <citation type="submission" date="2019-03" db="EMBL/GenBank/DDBJ databases">
        <title>Genomic Encyclopedia of Type Strains, Phase IV (KMG-IV): sequencing the most valuable type-strain genomes for metagenomic binning, comparative biology and taxonomic classification.</title>
        <authorList>
            <person name="Goeker M."/>
        </authorList>
    </citation>
    <scope>NUCLEOTIDE SEQUENCE [LARGE SCALE GENOMIC DNA]</scope>
    <source>
        <strain evidence="4 5">DSM 23344</strain>
    </source>
</reference>
<dbReference type="InterPro" id="IPR050194">
    <property type="entry name" value="Glycosyltransferase_grp1"/>
</dbReference>
<proteinExistence type="predicted"/>
<dbReference type="InterPro" id="IPR028098">
    <property type="entry name" value="Glyco_trans_4-like_N"/>
</dbReference>
<comment type="caution">
    <text evidence="4">The sequence shown here is derived from an EMBL/GenBank/DDBJ whole genome shotgun (WGS) entry which is preliminary data.</text>
</comment>
<protein>
    <submittedName>
        <fullName evidence="4">Glycosyltransferase involved in cell wall biosynthesis</fullName>
    </submittedName>
</protein>
<dbReference type="Proteomes" id="UP000294980">
    <property type="component" value="Unassembled WGS sequence"/>
</dbReference>
<gene>
    <name evidence="4" type="ORF">EV688_11731</name>
</gene>
<dbReference type="Pfam" id="PF00534">
    <property type="entry name" value="Glycos_transf_1"/>
    <property type="match status" value="1"/>
</dbReference>
<dbReference type="Pfam" id="PF13439">
    <property type="entry name" value="Glyco_transf_4"/>
    <property type="match status" value="1"/>
</dbReference>
<dbReference type="InterPro" id="IPR001296">
    <property type="entry name" value="Glyco_trans_1"/>
</dbReference>
<name>A0A4R2KG88_9GAMM</name>
<evidence type="ECO:0000259" key="2">
    <source>
        <dbReference type="Pfam" id="PF00534"/>
    </source>
</evidence>
<feature type="domain" description="Glycosyltransferase subfamily 4-like N-terminal" evidence="3">
    <location>
        <begin position="25"/>
        <end position="178"/>
    </location>
</feature>
<keyword evidence="1" id="KW-1133">Transmembrane helix</keyword>
<dbReference type="RefSeq" id="WP_117319217.1">
    <property type="nucleotide sequence ID" value="NZ_QQSW01000021.1"/>
</dbReference>
<organism evidence="4 5">
    <name type="scientific">Chromatocurvus halotolerans</name>
    <dbReference type="NCBI Taxonomy" id="1132028"/>
    <lineage>
        <taxon>Bacteria</taxon>
        <taxon>Pseudomonadati</taxon>
        <taxon>Pseudomonadota</taxon>
        <taxon>Gammaproteobacteria</taxon>
        <taxon>Cellvibrionales</taxon>
        <taxon>Halieaceae</taxon>
        <taxon>Chromatocurvus</taxon>
    </lineage>
</organism>
<dbReference type="SUPFAM" id="SSF53756">
    <property type="entry name" value="UDP-Glycosyltransferase/glycogen phosphorylase"/>
    <property type="match status" value="1"/>
</dbReference>
<evidence type="ECO:0000313" key="4">
    <source>
        <dbReference type="EMBL" id="TCO72741.1"/>
    </source>
</evidence>
<evidence type="ECO:0000313" key="5">
    <source>
        <dbReference type="Proteomes" id="UP000294980"/>
    </source>
</evidence>
<evidence type="ECO:0000256" key="1">
    <source>
        <dbReference type="SAM" id="Phobius"/>
    </source>
</evidence>
<feature type="domain" description="Glycosyl transferase family 1" evidence="2">
    <location>
        <begin position="193"/>
        <end position="301"/>
    </location>
</feature>
<dbReference type="PANTHER" id="PTHR45947">
    <property type="entry name" value="SULFOQUINOVOSYL TRANSFERASE SQD2"/>
    <property type="match status" value="1"/>
</dbReference>
<feature type="transmembrane region" description="Helical" evidence="1">
    <location>
        <begin position="90"/>
        <end position="107"/>
    </location>
</feature>
<dbReference type="GO" id="GO:0016758">
    <property type="term" value="F:hexosyltransferase activity"/>
    <property type="evidence" value="ECO:0007669"/>
    <property type="project" value="TreeGrafter"/>
</dbReference>
<accession>A0A4R2KG88</accession>
<evidence type="ECO:0000259" key="3">
    <source>
        <dbReference type="Pfam" id="PF13439"/>
    </source>
</evidence>
<keyword evidence="5" id="KW-1185">Reference proteome</keyword>
<keyword evidence="1" id="KW-0472">Membrane</keyword>
<dbReference type="OrthoDB" id="9802525at2"/>